<protein>
    <submittedName>
        <fullName evidence="1">Uncharacterized protein</fullName>
    </submittedName>
</protein>
<keyword evidence="2" id="KW-1185">Reference proteome</keyword>
<proteinExistence type="predicted"/>
<gene>
    <name evidence="1" type="ORF">CAEBREN_08141</name>
</gene>
<accession>G0MN54</accession>
<evidence type="ECO:0000313" key="1">
    <source>
        <dbReference type="EMBL" id="EGT38164.1"/>
    </source>
</evidence>
<evidence type="ECO:0000313" key="2">
    <source>
        <dbReference type="Proteomes" id="UP000008068"/>
    </source>
</evidence>
<dbReference type="HOGENOM" id="CLU_2656645_0_0_1"/>
<organism evidence="2">
    <name type="scientific">Caenorhabditis brenneri</name>
    <name type="common">Nematode worm</name>
    <dbReference type="NCBI Taxonomy" id="135651"/>
    <lineage>
        <taxon>Eukaryota</taxon>
        <taxon>Metazoa</taxon>
        <taxon>Ecdysozoa</taxon>
        <taxon>Nematoda</taxon>
        <taxon>Chromadorea</taxon>
        <taxon>Rhabditida</taxon>
        <taxon>Rhabditina</taxon>
        <taxon>Rhabditomorpha</taxon>
        <taxon>Rhabditoidea</taxon>
        <taxon>Rhabditidae</taxon>
        <taxon>Peloderinae</taxon>
        <taxon>Caenorhabditis</taxon>
    </lineage>
</organism>
<dbReference type="Proteomes" id="UP000008068">
    <property type="component" value="Unassembled WGS sequence"/>
</dbReference>
<dbReference type="AlphaFoldDB" id="G0MN54"/>
<name>G0MN54_CAEBE</name>
<reference evidence="2" key="1">
    <citation type="submission" date="2011-07" db="EMBL/GenBank/DDBJ databases">
        <authorList>
            <consortium name="Caenorhabditis brenneri Sequencing and Analysis Consortium"/>
            <person name="Wilson R.K."/>
        </authorList>
    </citation>
    <scope>NUCLEOTIDE SEQUENCE [LARGE SCALE GENOMIC DNA]</scope>
    <source>
        <strain evidence="2">PB2801</strain>
    </source>
</reference>
<sequence length="76" mass="9139">MHFNTIFTKNIDKSHNGKKKRHRYLQLISSDYRDDLGLWILINVQRRETKTHKECEEVLKDRVDTTGYDKDGVGFW</sequence>
<dbReference type="EMBL" id="GL379803">
    <property type="protein sequence ID" value="EGT38164.1"/>
    <property type="molecule type" value="Genomic_DNA"/>
</dbReference>
<dbReference type="InParanoid" id="G0MN54"/>